<dbReference type="GO" id="GO:0019005">
    <property type="term" value="C:SCF ubiquitin ligase complex"/>
    <property type="evidence" value="ECO:0007669"/>
    <property type="project" value="TreeGrafter"/>
</dbReference>
<dbReference type="PANTHER" id="PTHR12245">
    <property type="entry name" value="SPRY DOMAIN CONTAINING SOCS BOX PROTEIN"/>
    <property type="match status" value="1"/>
</dbReference>
<evidence type="ECO:0000259" key="1">
    <source>
        <dbReference type="PROSITE" id="PS50188"/>
    </source>
</evidence>
<dbReference type="PANTHER" id="PTHR12245:SF12">
    <property type="entry name" value="SPRY DOMAIN-CONTAINING SOCS BOX PROTEIN 3"/>
    <property type="match status" value="1"/>
</dbReference>
<protein>
    <recommendedName>
        <fullName evidence="1">B30.2/SPRY domain-containing protein</fullName>
    </recommendedName>
</protein>
<name>A0AAF3FCH3_9BILA</name>
<keyword evidence="2" id="KW-1185">Reference proteome</keyword>
<dbReference type="InterPro" id="IPR001870">
    <property type="entry name" value="B30.2/SPRY"/>
</dbReference>
<dbReference type="InterPro" id="IPR043136">
    <property type="entry name" value="B30.2/SPRY_sf"/>
</dbReference>
<dbReference type="AlphaFoldDB" id="A0AAF3FCH3"/>
<proteinExistence type="predicted"/>
<accession>A0AAF3FCH3</accession>
<dbReference type="Gene3D" id="2.60.120.920">
    <property type="match status" value="1"/>
</dbReference>
<dbReference type="SUPFAM" id="SSF49899">
    <property type="entry name" value="Concanavalin A-like lectins/glucanases"/>
    <property type="match status" value="1"/>
</dbReference>
<evidence type="ECO:0000313" key="3">
    <source>
        <dbReference type="WBParaSite" id="MBELARI_LOCUS4633"/>
    </source>
</evidence>
<feature type="domain" description="B30.2/SPRY" evidence="1">
    <location>
        <begin position="11"/>
        <end position="221"/>
    </location>
</feature>
<dbReference type="GO" id="GO:0043161">
    <property type="term" value="P:proteasome-mediated ubiquitin-dependent protein catabolic process"/>
    <property type="evidence" value="ECO:0007669"/>
    <property type="project" value="TreeGrafter"/>
</dbReference>
<dbReference type="PROSITE" id="PS50188">
    <property type="entry name" value="B302_SPRY"/>
    <property type="match status" value="1"/>
</dbReference>
<dbReference type="InterPro" id="IPR013320">
    <property type="entry name" value="ConA-like_dom_sf"/>
</dbReference>
<organism evidence="2 3">
    <name type="scientific">Mesorhabditis belari</name>
    <dbReference type="NCBI Taxonomy" id="2138241"/>
    <lineage>
        <taxon>Eukaryota</taxon>
        <taxon>Metazoa</taxon>
        <taxon>Ecdysozoa</taxon>
        <taxon>Nematoda</taxon>
        <taxon>Chromadorea</taxon>
        <taxon>Rhabditida</taxon>
        <taxon>Rhabditina</taxon>
        <taxon>Rhabditomorpha</taxon>
        <taxon>Rhabditoidea</taxon>
        <taxon>Rhabditidae</taxon>
        <taxon>Mesorhabditinae</taxon>
        <taxon>Mesorhabditis</taxon>
    </lineage>
</organism>
<dbReference type="InterPro" id="IPR003877">
    <property type="entry name" value="SPRY_dom"/>
</dbReference>
<dbReference type="WBParaSite" id="MBELARI_LOCUS4633">
    <property type="protein sequence ID" value="MBELARI_LOCUS4633"/>
    <property type="gene ID" value="MBELARI_LOCUS4633"/>
</dbReference>
<dbReference type="Pfam" id="PF00622">
    <property type="entry name" value="SPRY"/>
    <property type="match status" value="1"/>
</dbReference>
<reference evidence="3" key="1">
    <citation type="submission" date="2024-02" db="UniProtKB">
        <authorList>
            <consortium name="WormBaseParasite"/>
        </authorList>
    </citation>
    <scope>IDENTIFICATION</scope>
</reference>
<dbReference type="Proteomes" id="UP000887575">
    <property type="component" value="Unassembled WGS sequence"/>
</dbReference>
<evidence type="ECO:0000313" key="2">
    <source>
        <dbReference type="Proteomes" id="UP000887575"/>
    </source>
</evidence>
<dbReference type="InterPro" id="IPR050672">
    <property type="entry name" value="FBXO45-Fsn/SPSB_families"/>
</dbReference>
<sequence length="311" mass="35003">MDNLMDEPGISGLPHAEIQQNYRILTAQGDVPLLPPSTETRVPQFLLDEDWHWVREATNGDVVAWEKEVVFHPAYAYGTAGVRGSKKLTRGCVAYWEIIVAGKLYGTSVMFGIGTKSVKTRLEWMFADLLGGDRESYGLNHQAIAQHNGLMVRAARQPMPEDNCIVGMLFNGTDGTLSYFVNGQFLCTPFSNIDTTKEYYPMISSTAQQSRFIVQSQKSLYPIDSLEVMAVKRVGGLLIDESADSLPIPFFQRKAVETQRQRGNRRSTNDTSHPYWTAHGLLLPDHIQKILIEIEKQRVYDPSIPTLRVHT</sequence>